<gene>
    <name evidence="1" type="ORF">2050H1_048</name>
</gene>
<organism evidence="1 2">
    <name type="scientific">Serratia phage 2050H1</name>
    <dbReference type="NCBI Taxonomy" id="2024250"/>
    <lineage>
        <taxon>Viruses</taxon>
        <taxon>Duplodnaviria</taxon>
        <taxon>Heunggongvirae</taxon>
        <taxon>Uroviricota</taxon>
        <taxon>Caudoviricetes</taxon>
        <taxon>Pantevenvirales</taxon>
        <taxon>Ackermannviridae</taxon>
        <taxon>Miltonvirus</taxon>
        <taxon>Miltonvirus MAM1</taxon>
    </lineage>
</organism>
<sequence length="104" mass="12443">METKSAIVRSTSMFNYKIDKCPICGYVFVDDEDVEFEETASYIPDKMWQVCPQHGRMSEFKWSPGWRVEPAKKVKLKLFEPKPKVEGFFIKYIEPVFYRFKQKK</sequence>
<accession>A0A249Y298</accession>
<dbReference type="Proteomes" id="UP000224362">
    <property type="component" value="Segment"/>
</dbReference>
<evidence type="ECO:0000313" key="2">
    <source>
        <dbReference type="Proteomes" id="UP000224362"/>
    </source>
</evidence>
<dbReference type="EMBL" id="MF285619">
    <property type="protein sequence ID" value="ASZ78814.1"/>
    <property type="molecule type" value="Genomic_DNA"/>
</dbReference>
<protein>
    <submittedName>
        <fullName evidence="1">Uncharacterized protein</fullName>
    </submittedName>
</protein>
<reference evidence="1 2" key="1">
    <citation type="submission" date="2017-06" db="EMBL/GenBank/DDBJ databases">
        <authorList>
            <person name="Kim H.J."/>
            <person name="Triplett B.A."/>
        </authorList>
    </citation>
    <scope>NUCLEOTIDE SEQUENCE [LARGE SCALE GENOMIC DNA]</scope>
</reference>
<name>A0A249Y298_9CAUD</name>
<evidence type="ECO:0000313" key="1">
    <source>
        <dbReference type="EMBL" id="ASZ78814.1"/>
    </source>
</evidence>
<proteinExistence type="predicted"/>